<organism evidence="1 2">
    <name type="scientific">Daphnia pulex</name>
    <name type="common">Water flea</name>
    <dbReference type="NCBI Taxonomy" id="6669"/>
    <lineage>
        <taxon>Eukaryota</taxon>
        <taxon>Metazoa</taxon>
        <taxon>Ecdysozoa</taxon>
        <taxon>Arthropoda</taxon>
        <taxon>Crustacea</taxon>
        <taxon>Branchiopoda</taxon>
        <taxon>Diplostraca</taxon>
        <taxon>Cladocera</taxon>
        <taxon>Anomopoda</taxon>
        <taxon>Daphniidae</taxon>
        <taxon>Daphnia</taxon>
    </lineage>
</organism>
<name>E9G4R8_DAPPU</name>
<dbReference type="InParanoid" id="E9G4R8"/>
<dbReference type="EMBL" id="GL732532">
    <property type="protein sequence ID" value="EFX85350.1"/>
    <property type="molecule type" value="Genomic_DNA"/>
</dbReference>
<dbReference type="GO" id="GO:0000175">
    <property type="term" value="F:3'-5'-RNA exonuclease activity"/>
    <property type="evidence" value="ECO:0000318"/>
    <property type="project" value="GO_Central"/>
</dbReference>
<evidence type="ECO:0000313" key="2">
    <source>
        <dbReference type="Proteomes" id="UP000000305"/>
    </source>
</evidence>
<dbReference type="GO" id="GO:0000467">
    <property type="term" value="P:exonucleolytic trimming to generate mature 3'-end of 5.8S rRNA from tricistronic rRNA transcript (SSU-rRNA, 5.8S rRNA, LSU-rRNA)"/>
    <property type="evidence" value="ECO:0000318"/>
    <property type="project" value="GO_Central"/>
</dbReference>
<accession>E9G4R8</accession>
<sequence>MSVKQRYQHQRFDYLVAIDLKTSVVGLPGKSQQTEIIEVNAVAVNTLNLDRQKAFAGCCHPDLADFSFVETIRKFSQWLFQLNGPFILVTDNSNTLGSDFPNQCLISGLNVPTFAVEWLNICEFWRQRYGNQNEMTSDSLLDHFGRNRKLNNQGKRSSHCDAQSLAIIVADVLEIHQYFQFTTNESFRKFFALLFKYLYSKLYTLICCFGKSSSIANTVLSSNGNLGSQHPNAELSPPPSYDEVVLCGDIFVINIEGDWQYDASSSWYDEQLPTYDEATMGSYIPFEE</sequence>
<dbReference type="PhylomeDB" id="E9G4R8"/>
<dbReference type="InterPro" id="IPR012337">
    <property type="entry name" value="RNaseH-like_sf"/>
</dbReference>
<protein>
    <submittedName>
        <fullName evidence="1">Uncharacterized protein</fullName>
    </submittedName>
</protein>
<keyword evidence="2" id="KW-1185">Reference proteome</keyword>
<evidence type="ECO:0000313" key="1">
    <source>
        <dbReference type="EMBL" id="EFX85350.1"/>
    </source>
</evidence>
<dbReference type="KEGG" id="dpx:DAPPUDRAFT_300421"/>
<dbReference type="PANTHER" id="PTHR23044">
    <property type="entry name" value="3'-5' EXONUCLEASE ERI1-RELATED"/>
    <property type="match status" value="1"/>
</dbReference>
<dbReference type="AlphaFoldDB" id="E9G4R8"/>
<dbReference type="InterPro" id="IPR051274">
    <property type="entry name" value="3-5_Exoribonuclease"/>
</dbReference>
<dbReference type="HOGENOM" id="CLU_967269_0_0_1"/>
<dbReference type="Proteomes" id="UP000000305">
    <property type="component" value="Unassembled WGS sequence"/>
</dbReference>
<dbReference type="SUPFAM" id="SSF53098">
    <property type="entry name" value="Ribonuclease H-like"/>
    <property type="match status" value="1"/>
</dbReference>
<proteinExistence type="predicted"/>
<dbReference type="OrthoDB" id="448399at2759"/>
<dbReference type="Gene3D" id="3.30.420.10">
    <property type="entry name" value="Ribonuclease H-like superfamily/Ribonuclease H"/>
    <property type="match status" value="1"/>
</dbReference>
<dbReference type="PANTHER" id="PTHR23044:SF61">
    <property type="entry name" value="3'-5' EXORIBONUCLEASE 1-RELATED"/>
    <property type="match status" value="1"/>
</dbReference>
<dbReference type="GO" id="GO:0003676">
    <property type="term" value="F:nucleic acid binding"/>
    <property type="evidence" value="ECO:0007669"/>
    <property type="project" value="InterPro"/>
</dbReference>
<dbReference type="GO" id="GO:0005737">
    <property type="term" value="C:cytoplasm"/>
    <property type="evidence" value="ECO:0000318"/>
    <property type="project" value="GO_Central"/>
</dbReference>
<reference evidence="1 2" key="1">
    <citation type="journal article" date="2011" name="Science">
        <title>The ecoresponsive genome of Daphnia pulex.</title>
        <authorList>
            <person name="Colbourne J.K."/>
            <person name="Pfrender M.E."/>
            <person name="Gilbert D."/>
            <person name="Thomas W.K."/>
            <person name="Tucker A."/>
            <person name="Oakley T.H."/>
            <person name="Tokishita S."/>
            <person name="Aerts A."/>
            <person name="Arnold G.J."/>
            <person name="Basu M.K."/>
            <person name="Bauer D.J."/>
            <person name="Caceres C.E."/>
            <person name="Carmel L."/>
            <person name="Casola C."/>
            <person name="Choi J.H."/>
            <person name="Detter J.C."/>
            <person name="Dong Q."/>
            <person name="Dusheyko S."/>
            <person name="Eads B.D."/>
            <person name="Frohlich T."/>
            <person name="Geiler-Samerotte K.A."/>
            <person name="Gerlach D."/>
            <person name="Hatcher P."/>
            <person name="Jogdeo S."/>
            <person name="Krijgsveld J."/>
            <person name="Kriventseva E.V."/>
            <person name="Kultz D."/>
            <person name="Laforsch C."/>
            <person name="Lindquist E."/>
            <person name="Lopez J."/>
            <person name="Manak J.R."/>
            <person name="Muller J."/>
            <person name="Pangilinan J."/>
            <person name="Patwardhan R.P."/>
            <person name="Pitluck S."/>
            <person name="Pritham E.J."/>
            <person name="Rechtsteiner A."/>
            <person name="Rho M."/>
            <person name="Rogozin I.B."/>
            <person name="Sakarya O."/>
            <person name="Salamov A."/>
            <person name="Schaack S."/>
            <person name="Shapiro H."/>
            <person name="Shiga Y."/>
            <person name="Skalitzky C."/>
            <person name="Smith Z."/>
            <person name="Souvorov A."/>
            <person name="Sung W."/>
            <person name="Tang Z."/>
            <person name="Tsuchiya D."/>
            <person name="Tu H."/>
            <person name="Vos H."/>
            <person name="Wang M."/>
            <person name="Wolf Y.I."/>
            <person name="Yamagata H."/>
            <person name="Yamada T."/>
            <person name="Ye Y."/>
            <person name="Shaw J.R."/>
            <person name="Andrews J."/>
            <person name="Crease T.J."/>
            <person name="Tang H."/>
            <person name="Lucas S.M."/>
            <person name="Robertson H.M."/>
            <person name="Bork P."/>
            <person name="Koonin E.V."/>
            <person name="Zdobnov E.M."/>
            <person name="Grigoriev I.V."/>
            <person name="Lynch M."/>
            <person name="Boore J.L."/>
        </authorList>
    </citation>
    <scope>NUCLEOTIDE SEQUENCE [LARGE SCALE GENOMIC DNA]</scope>
</reference>
<dbReference type="InterPro" id="IPR036397">
    <property type="entry name" value="RNaseH_sf"/>
</dbReference>
<gene>
    <name evidence="1" type="ORF">DAPPUDRAFT_300421</name>
</gene>